<dbReference type="InterPro" id="IPR040345">
    <property type="entry name" value="Mug56/Spo71"/>
</dbReference>
<name>A0ABR0LZA1_9PEZI</name>
<evidence type="ECO:0000313" key="4">
    <source>
        <dbReference type="EMBL" id="KAK5257077.1"/>
    </source>
</evidence>
<proteinExistence type="inferred from homology"/>
<dbReference type="Pfam" id="PF15407">
    <property type="entry name" value="Spo7_2_N"/>
    <property type="match status" value="1"/>
</dbReference>
<dbReference type="InterPro" id="IPR039486">
    <property type="entry name" value="Mug56/Spo71_PH"/>
</dbReference>
<feature type="region of interest" description="Disordered" evidence="2">
    <location>
        <begin position="1177"/>
        <end position="1204"/>
    </location>
</feature>
<evidence type="ECO:0000256" key="1">
    <source>
        <dbReference type="ARBA" id="ARBA00010928"/>
    </source>
</evidence>
<dbReference type="Pfam" id="PF01408">
    <property type="entry name" value="GFO_IDH_MocA"/>
    <property type="match status" value="1"/>
</dbReference>
<dbReference type="InterPro" id="IPR036291">
    <property type="entry name" value="NAD(P)-bd_dom_sf"/>
</dbReference>
<dbReference type="InterPro" id="IPR055170">
    <property type="entry name" value="GFO_IDH_MocA-like_dom"/>
</dbReference>
<evidence type="ECO:0000259" key="3">
    <source>
        <dbReference type="PROSITE" id="PS50003"/>
    </source>
</evidence>
<dbReference type="InterPro" id="IPR000683">
    <property type="entry name" value="Gfo/Idh/MocA-like_OxRdtase_N"/>
</dbReference>
<dbReference type="Pfam" id="PF15404">
    <property type="entry name" value="PH_4"/>
    <property type="match status" value="1"/>
</dbReference>
<sequence length="1507" mass="168741">MPAKAPYGKLNIAVAGLGRMGKRHVKTLYRVPHANLVAVCSLDDKELAWAREFFGNGGPIRVFDSYDKMIELPGLQAVWASTSTDVHAPQTTAAIKNGLHVLCEKPLSQNLDEARAVVQLAKDNPHLKVMAGYSRRFDASYRDAKEKVDSGAVGRPFIVRSQTCDLLDNTGFFVRYAAKNGGMFVDCCIHDIDLALYFLGDVKPKACWAIGTVVHHPELLELRDVDNGIGVVKYWDGKMAYFYCSRTMAHGHDVSTEVVGTSGKVMINLHPRSNNVMVASGTGINNEVQPEYWERFEDAFATEANEFCESVLEDKPVPLPLELGLKSLEIGWALQEALLSGKTVHFDQNGKRLDGGERAAKLACQDYGTNIEGATAAVGGATSMKAALFRTVHATPEHLYLTTRRCFIGPIPEGWLKAHRKQWYKHYLHINHSSKAPSFSADPNVSRTRRITGLEGPSVSARYSASFPQPGDAAEEEGEEEELEDGNEEEDGVVTTTTPPALSVPRSEGPESQVFQDTERAGPGNGAAPPSTPPGRAISRPKNPFHDVGQGDGPGVSSYRTSNTVFHTPPQSSTKALARSQASPKKRRKTRTSISSFVTASEGSLNEISPGEPVEERNEGTKNSAHGYPESQGTTTPVPRNSSAVDSTDPLLGSLTENGGSTPAQPISVPEERIRGDDKSRSKSVFSRVTKSKTSNQVTEYPAEQVRDTINADGGTAQPPAGLVRFNIPEDSPQKTELLMRARFAQMSQRRSSKILRKDRLRDGKIIKMEKMLVRVESTQQQLSDEYDENDSQKTETRTVEKWREFMVVCRESVDDDADLVLQLYKTRVIPALTDPHIKKRSKHEIPFGRRSTKVNLYSSLDKSVVIWVPWKTGTMIYILQPRSRANSVEWYTFLRNILGWHRASTLQVNVPDLSVSLRLASRDLAQAAEGDDEALARTLKAEQAVAGDIIDQCIDMLEKSPEYGGIIGAWPKSERIGLAWKRYDRLEWIYGENERKMYGTIAMQKSHELELRPKEHYPTKSHTHKGKELTEPVPVEGFLIRLTSQRGVDQKMGKLFYKRLYFATHNQYLVFLRPAKASPPPPPKMPMHENSRIPSAHQIADNIPLIYAVNPYPVHDGEVSWLAESECVSTQDKKKHDQDAYDEAERNVSILHNCDGYINLCNVVKVRKVVRGATPADETVDEGSDVDFDAEVPDTHRDDGTTGGFDDDRTFELVMNNSLVMRVQAFDKSTKREWMHRLRALVKYWKHRTAMDISLYKSVRRQNLELLKIDEETEAFMGQFARKWEVSQSFASSELYNICGISCCRAISMSGHLYRKPRRHATFTHCTVLLCHGNLLIFRDSLRTRTGKEIPHIHHDRIASIDLKECYLYSGLITENDLLHRSGGFDGRTGRNGTARIWLEDGWTSTDEDAMCCFVVWHGQKKSFFRSFVYGDDSNTDGDSKDGATQSKENRKQRLKLVSQLGVPGRSIVFKARSRAERDHWVMNIGMEIERVKQEEDVRIVESGKS</sequence>
<evidence type="ECO:0000256" key="2">
    <source>
        <dbReference type="SAM" id="MobiDB-lite"/>
    </source>
</evidence>
<dbReference type="EMBL" id="JAVRRA010008306">
    <property type="protein sequence ID" value="KAK5257077.1"/>
    <property type="molecule type" value="Genomic_DNA"/>
</dbReference>
<evidence type="ECO:0000313" key="5">
    <source>
        <dbReference type="Proteomes" id="UP001357485"/>
    </source>
</evidence>
<dbReference type="SUPFAM" id="SSF55347">
    <property type="entry name" value="Glyceraldehyde-3-phosphate dehydrogenase-like, C-terminal domain"/>
    <property type="match status" value="1"/>
</dbReference>
<dbReference type="PROSITE" id="PS50003">
    <property type="entry name" value="PH_DOMAIN"/>
    <property type="match status" value="1"/>
</dbReference>
<dbReference type="InterPro" id="IPR001849">
    <property type="entry name" value="PH_domain"/>
</dbReference>
<feature type="compositionally biased region" description="Polar residues" evidence="2">
    <location>
        <begin position="683"/>
        <end position="699"/>
    </location>
</feature>
<feature type="compositionally biased region" description="Acidic residues" evidence="2">
    <location>
        <begin position="1179"/>
        <end position="1193"/>
    </location>
</feature>
<dbReference type="PANTHER" id="PTHR28076">
    <property type="entry name" value="SPORULATION-SPECIFIC PROTEIN 71"/>
    <property type="match status" value="1"/>
</dbReference>
<dbReference type="PANTHER" id="PTHR28076:SF1">
    <property type="entry name" value="PROSPORE MEMBRANE ADAPTER PROTEIN SPO71"/>
    <property type="match status" value="1"/>
</dbReference>
<feature type="compositionally biased region" description="Basic and acidic residues" evidence="2">
    <location>
        <begin position="1194"/>
        <end position="1204"/>
    </location>
</feature>
<feature type="compositionally biased region" description="Polar residues" evidence="2">
    <location>
        <begin position="558"/>
        <end position="583"/>
    </location>
</feature>
<gene>
    <name evidence="4" type="ORF">LTR16_001668</name>
</gene>
<dbReference type="SUPFAM" id="SSF51735">
    <property type="entry name" value="NAD(P)-binding Rossmann-fold domains"/>
    <property type="match status" value="1"/>
</dbReference>
<dbReference type="Gene3D" id="3.40.50.720">
    <property type="entry name" value="NAD(P)-binding Rossmann-like Domain"/>
    <property type="match status" value="1"/>
</dbReference>
<reference evidence="4 5" key="1">
    <citation type="submission" date="2023-08" db="EMBL/GenBank/DDBJ databases">
        <title>Black Yeasts Isolated from many extreme environments.</title>
        <authorList>
            <person name="Coleine C."/>
            <person name="Stajich J.E."/>
            <person name="Selbmann L."/>
        </authorList>
    </citation>
    <scope>NUCLEOTIDE SEQUENCE [LARGE SCALE GENOMIC DNA]</scope>
    <source>
        <strain evidence="4 5">CCFEE 536</strain>
    </source>
</reference>
<organism evidence="4 5">
    <name type="scientific">Cryomyces antarcticus</name>
    <dbReference type="NCBI Taxonomy" id="329879"/>
    <lineage>
        <taxon>Eukaryota</taxon>
        <taxon>Fungi</taxon>
        <taxon>Dikarya</taxon>
        <taxon>Ascomycota</taxon>
        <taxon>Pezizomycotina</taxon>
        <taxon>Dothideomycetes</taxon>
        <taxon>Dothideomycetes incertae sedis</taxon>
        <taxon>Cryomyces</taxon>
    </lineage>
</organism>
<feature type="compositionally biased region" description="Polar residues" evidence="2">
    <location>
        <begin position="655"/>
        <end position="665"/>
    </location>
</feature>
<keyword evidence="5" id="KW-1185">Reference proteome</keyword>
<feature type="compositionally biased region" description="Basic and acidic residues" evidence="2">
    <location>
        <begin position="670"/>
        <end position="681"/>
    </location>
</feature>
<dbReference type="SMART" id="SM01316">
    <property type="entry name" value="Spo7_2_N"/>
    <property type="match status" value="1"/>
</dbReference>
<feature type="region of interest" description="Disordered" evidence="2">
    <location>
        <begin position="454"/>
        <end position="721"/>
    </location>
</feature>
<accession>A0ABR0LZA1</accession>
<protein>
    <recommendedName>
        <fullName evidence="3">PH domain-containing protein</fullName>
    </recommendedName>
</protein>
<feature type="compositionally biased region" description="Polar residues" evidence="2">
    <location>
        <begin position="592"/>
        <end position="607"/>
    </location>
</feature>
<comment type="caution">
    <text evidence="4">The sequence shown here is derived from an EMBL/GenBank/DDBJ whole genome shotgun (WGS) entry which is preliminary data.</text>
</comment>
<dbReference type="InterPro" id="IPR029217">
    <property type="entry name" value="Spo7_2_N"/>
</dbReference>
<dbReference type="Proteomes" id="UP001357485">
    <property type="component" value="Unassembled WGS sequence"/>
</dbReference>
<comment type="similarity">
    <text evidence="1">Belongs to the Gfo/Idh/MocA family.</text>
</comment>
<feature type="compositionally biased region" description="Polar residues" evidence="2">
    <location>
        <begin position="631"/>
        <end position="646"/>
    </location>
</feature>
<dbReference type="InterPro" id="IPR057379">
    <property type="entry name" value="PH_SPO71"/>
</dbReference>
<dbReference type="Pfam" id="PF23207">
    <property type="entry name" value="PH_SPO71"/>
    <property type="match status" value="1"/>
</dbReference>
<feature type="compositionally biased region" description="Acidic residues" evidence="2">
    <location>
        <begin position="473"/>
        <end position="492"/>
    </location>
</feature>
<dbReference type="Pfam" id="PF22725">
    <property type="entry name" value="GFO_IDH_MocA_C3"/>
    <property type="match status" value="1"/>
</dbReference>
<feature type="domain" description="PH" evidence="3">
    <location>
        <begin position="1033"/>
        <end position="1244"/>
    </location>
</feature>
<dbReference type="Gene3D" id="3.30.360.10">
    <property type="entry name" value="Dihydrodipicolinate Reductase, domain 2"/>
    <property type="match status" value="1"/>
</dbReference>
<dbReference type="SMART" id="SM00233">
    <property type="entry name" value="PH"/>
    <property type="match status" value="2"/>
</dbReference>
<dbReference type="SUPFAM" id="SSF50729">
    <property type="entry name" value="PH domain-like"/>
    <property type="match status" value="1"/>
</dbReference>